<keyword evidence="1" id="KW-0812">Transmembrane</keyword>
<dbReference type="AlphaFoldDB" id="A0A1J5U714"/>
<sequence length="158" mass="17259">MFLSLTSVWTLLILASPLMIGSGETGDLSGSVGIYDNKEVIQKMNPLSKLAYYSGDLNCHQLSHRSYEYNGNQMPFCARDLGIFAGLTFGFVFSLGRRLELTVPMIILALTPIGLDGTIQLFTDYESTNIRRVITGLIAGAVTGIALKIIADSLDKKY</sequence>
<dbReference type="Pfam" id="PF09858">
    <property type="entry name" value="DUF2085"/>
    <property type="match status" value="1"/>
</dbReference>
<evidence type="ECO:0000313" key="3">
    <source>
        <dbReference type="EMBL" id="OIR22170.1"/>
    </source>
</evidence>
<feature type="transmembrane region" description="Helical" evidence="1">
    <location>
        <begin position="78"/>
        <end position="96"/>
    </location>
</feature>
<dbReference type="InterPro" id="IPR019206">
    <property type="entry name" value="DUF2085_TM"/>
</dbReference>
<dbReference type="EMBL" id="MIYZ01000036">
    <property type="protein sequence ID" value="OIR21772.1"/>
    <property type="molecule type" value="Genomic_DNA"/>
</dbReference>
<proteinExistence type="predicted"/>
<dbReference type="EMBL" id="MIYZ01000023">
    <property type="protein sequence ID" value="OIR22170.1"/>
    <property type="molecule type" value="Genomic_DNA"/>
</dbReference>
<keyword evidence="1" id="KW-1133">Transmembrane helix</keyword>
<organism evidence="2 4">
    <name type="scientific">Marine Group III euryarchaeote CG-Epi2</name>
    <dbReference type="NCBI Taxonomy" id="1888996"/>
    <lineage>
        <taxon>Archaea</taxon>
        <taxon>Methanobacteriati</taxon>
        <taxon>Thermoplasmatota</taxon>
        <taxon>Thermoplasmata</taxon>
        <taxon>Candidatus Thermoprofundales</taxon>
    </lineage>
</organism>
<evidence type="ECO:0000256" key="1">
    <source>
        <dbReference type="SAM" id="Phobius"/>
    </source>
</evidence>
<comment type="caution">
    <text evidence="2">The sequence shown here is derived from an EMBL/GenBank/DDBJ whole genome shotgun (WGS) entry which is preliminary data.</text>
</comment>
<evidence type="ECO:0000313" key="2">
    <source>
        <dbReference type="EMBL" id="OIR21772.1"/>
    </source>
</evidence>
<dbReference type="Proteomes" id="UP000183615">
    <property type="component" value="Unassembled WGS sequence"/>
</dbReference>
<feature type="transmembrane region" description="Helical" evidence="1">
    <location>
        <begin position="103"/>
        <end position="122"/>
    </location>
</feature>
<protein>
    <recommendedName>
        <fullName evidence="5">DUF2085 domain-containing protein</fullName>
    </recommendedName>
</protein>
<keyword evidence="1" id="KW-0472">Membrane</keyword>
<accession>A0A1J5U714</accession>
<gene>
    <name evidence="3" type="ORF">BET99_01215</name>
    <name evidence="2" type="ORF">BET99_05805</name>
</gene>
<evidence type="ECO:0000313" key="4">
    <source>
        <dbReference type="Proteomes" id="UP000183615"/>
    </source>
</evidence>
<evidence type="ECO:0008006" key="5">
    <source>
        <dbReference type="Google" id="ProtNLM"/>
    </source>
</evidence>
<name>A0A1J5U714_9ARCH</name>
<reference evidence="2 4" key="1">
    <citation type="submission" date="2016-08" db="EMBL/GenBank/DDBJ databases">
        <title>New Insights into Marine Group III Euryarchaeota, from dark to light.</title>
        <authorList>
            <person name="Haro-Moreno J.M."/>
            <person name="Rodriguez-Valera F."/>
            <person name="Lopez-Garcia P."/>
            <person name="Moreira D."/>
            <person name="Martin-Cuadrado A.B."/>
        </authorList>
    </citation>
    <scope>NUCLEOTIDE SEQUENCE [LARGE SCALE GENOMIC DNA]</scope>
    <source>
        <strain evidence="2">CG-Epi2</strain>
    </source>
</reference>
<feature type="transmembrane region" description="Helical" evidence="1">
    <location>
        <begin position="134"/>
        <end position="151"/>
    </location>
</feature>